<organism evidence="2 3">
    <name type="scientific">Hibiscus sabdariffa</name>
    <name type="common">roselle</name>
    <dbReference type="NCBI Taxonomy" id="183260"/>
    <lineage>
        <taxon>Eukaryota</taxon>
        <taxon>Viridiplantae</taxon>
        <taxon>Streptophyta</taxon>
        <taxon>Embryophyta</taxon>
        <taxon>Tracheophyta</taxon>
        <taxon>Spermatophyta</taxon>
        <taxon>Magnoliopsida</taxon>
        <taxon>eudicotyledons</taxon>
        <taxon>Gunneridae</taxon>
        <taxon>Pentapetalae</taxon>
        <taxon>rosids</taxon>
        <taxon>malvids</taxon>
        <taxon>Malvales</taxon>
        <taxon>Malvaceae</taxon>
        <taxon>Malvoideae</taxon>
        <taxon>Hibiscus</taxon>
    </lineage>
</organism>
<gene>
    <name evidence="2" type="ORF">V6N11_079655</name>
</gene>
<keyword evidence="1" id="KW-0611">Plant defense</keyword>
<dbReference type="PANTHER" id="PTHR33463:SF214">
    <property type="entry name" value="NB-ARC DOMAIN-CONTAINING DISEASE RESISTANCE PROTEIN"/>
    <property type="match status" value="1"/>
</dbReference>
<dbReference type="PANTHER" id="PTHR33463">
    <property type="entry name" value="NB-ARC DOMAIN-CONTAINING PROTEIN-RELATED"/>
    <property type="match status" value="1"/>
</dbReference>
<comment type="caution">
    <text evidence="2">The sequence shown here is derived from an EMBL/GenBank/DDBJ whole genome shotgun (WGS) entry which is preliminary data.</text>
</comment>
<dbReference type="Proteomes" id="UP001396334">
    <property type="component" value="Unassembled WGS sequence"/>
</dbReference>
<evidence type="ECO:0000256" key="1">
    <source>
        <dbReference type="ARBA" id="ARBA00022821"/>
    </source>
</evidence>
<dbReference type="EMBL" id="JBBPBN010000020">
    <property type="protein sequence ID" value="KAK9017173.1"/>
    <property type="molecule type" value="Genomic_DNA"/>
</dbReference>
<reference evidence="2 3" key="1">
    <citation type="journal article" date="2024" name="G3 (Bethesda)">
        <title>Genome assembly of Hibiscus sabdariffa L. provides insights into metabolisms of medicinal natural products.</title>
        <authorList>
            <person name="Kim T."/>
        </authorList>
    </citation>
    <scope>NUCLEOTIDE SEQUENCE [LARGE SCALE GENOMIC DNA]</scope>
    <source>
        <strain evidence="2">TK-2024</strain>
        <tissue evidence="2">Old leaves</tissue>
    </source>
</reference>
<dbReference type="InterPro" id="IPR050905">
    <property type="entry name" value="Plant_NBS-LRR"/>
</dbReference>
<keyword evidence="3" id="KW-1185">Reference proteome</keyword>
<evidence type="ECO:0000313" key="2">
    <source>
        <dbReference type="EMBL" id="KAK9017173.1"/>
    </source>
</evidence>
<accession>A0ABR2RW50</accession>
<sequence>MEIIAVGAAANIVSEAVKGIYQDVKCHVRYIIFYQETVDKFDEKLKTLVAKRTGVEQDVDVAKKDGEKIKAEVLDWCSRVDKAISEEEKKVKDLEVKAKNKCFIGLCPNIKSLYKLSKKAEEDAATFDELIKECQFERVGYRDVPEAIAHAEFETSRSRKKVFDDIMVSLRDSSMSMIGAMLSGKRIDPARRKKIGMQFTTSIKRKIPMGVGFQIEL</sequence>
<proteinExistence type="predicted"/>
<name>A0ABR2RW50_9ROSI</name>
<protein>
    <submittedName>
        <fullName evidence="2">Uncharacterized protein</fullName>
    </submittedName>
</protein>
<evidence type="ECO:0000313" key="3">
    <source>
        <dbReference type="Proteomes" id="UP001396334"/>
    </source>
</evidence>